<organism evidence="1 2">
    <name type="scientific">Flavobacterium ginsengisoli</name>
    <dbReference type="NCBI Taxonomy" id="871694"/>
    <lineage>
        <taxon>Bacteria</taxon>
        <taxon>Pseudomonadati</taxon>
        <taxon>Bacteroidota</taxon>
        <taxon>Flavobacteriia</taxon>
        <taxon>Flavobacteriales</taxon>
        <taxon>Flavobacteriaceae</taxon>
        <taxon>Flavobacterium</taxon>
    </lineage>
</organism>
<reference evidence="2" key="1">
    <citation type="journal article" date="2019" name="Int. J. Syst. Evol. Microbiol.">
        <title>The Global Catalogue of Microorganisms (GCM) 10K type strain sequencing project: providing services to taxonomists for standard genome sequencing and annotation.</title>
        <authorList>
            <consortium name="The Broad Institute Genomics Platform"/>
            <consortium name="The Broad Institute Genome Sequencing Center for Infectious Disease"/>
            <person name="Wu L."/>
            <person name="Ma J."/>
        </authorList>
    </citation>
    <scope>NUCLEOTIDE SEQUENCE [LARGE SCALE GENOMIC DNA]</scope>
    <source>
        <strain evidence="2">JCM 17336</strain>
    </source>
</reference>
<dbReference type="RefSeq" id="WP_198857169.1">
    <property type="nucleotide sequence ID" value="NZ_BAABDT010000002.1"/>
</dbReference>
<evidence type="ECO:0000313" key="2">
    <source>
        <dbReference type="Proteomes" id="UP001501367"/>
    </source>
</evidence>
<comment type="caution">
    <text evidence="1">The sequence shown here is derived from an EMBL/GenBank/DDBJ whole genome shotgun (WGS) entry which is preliminary data.</text>
</comment>
<dbReference type="Proteomes" id="UP001501367">
    <property type="component" value="Unassembled WGS sequence"/>
</dbReference>
<name>A0ABP7F4H8_9FLAO</name>
<sequence length="133" mass="16016">MNFKNELENFKYLFFDGLKLHKVNDQYNDWLSSDDYAIWSNSYVELNNKRIYLIQENVKVLSSLRFYTKEELELLSSKYNFQIKEKDGVYYAFTETQNLRQFEISENDDLIVIYCTHGSYGPESIFIYGVYEK</sequence>
<dbReference type="EMBL" id="BAABDT010000002">
    <property type="protein sequence ID" value="GAA3731369.1"/>
    <property type="molecule type" value="Genomic_DNA"/>
</dbReference>
<keyword evidence="2" id="KW-1185">Reference proteome</keyword>
<gene>
    <name evidence="1" type="ORF">GCM10022422_11940</name>
</gene>
<accession>A0ABP7F4H8</accession>
<evidence type="ECO:0000313" key="1">
    <source>
        <dbReference type="EMBL" id="GAA3731369.1"/>
    </source>
</evidence>
<proteinExistence type="predicted"/>
<protein>
    <submittedName>
        <fullName evidence="1">Uncharacterized protein</fullName>
    </submittedName>
</protein>